<evidence type="ECO:0000313" key="2">
    <source>
        <dbReference type="Proteomes" id="UP001163321"/>
    </source>
</evidence>
<sequence>MYIITISPSGLQLTPRWTSSPTLMRGHVNMKRMEKNGSSSFSKEMVNAIMDTGDNDVKKGSLHHFHTRTAHISYKMKSVKEKNCSHDKRKGGKKNARKLHLLQTKIDALRKEKEILVKLHYTEVETLEKTHARAIKELHELQEQVERLTREKTQAMEECGSLETQLEKTRDLLAAKSYEPKEATEILKRCKEDRAVSRVKVDPQVSERNEFTRELMDQWSANIPQIEQTKKALACLRQLKRKSRLSSKRFRRN</sequence>
<proteinExistence type="predicted"/>
<evidence type="ECO:0000313" key="1">
    <source>
        <dbReference type="EMBL" id="KAI9917800.1"/>
    </source>
</evidence>
<protein>
    <submittedName>
        <fullName evidence="1">Uncharacterized protein</fullName>
    </submittedName>
</protein>
<dbReference type="Proteomes" id="UP001163321">
    <property type="component" value="Chromosome 13"/>
</dbReference>
<name>A0ACC0WG21_9STRA</name>
<comment type="caution">
    <text evidence="1">The sequence shown here is derived from an EMBL/GenBank/DDBJ whole genome shotgun (WGS) entry which is preliminary data.</text>
</comment>
<organism evidence="1 2">
    <name type="scientific">Peronosclerospora sorghi</name>
    <dbReference type="NCBI Taxonomy" id="230839"/>
    <lineage>
        <taxon>Eukaryota</taxon>
        <taxon>Sar</taxon>
        <taxon>Stramenopiles</taxon>
        <taxon>Oomycota</taxon>
        <taxon>Peronosporomycetes</taxon>
        <taxon>Peronosporales</taxon>
        <taxon>Peronosporaceae</taxon>
        <taxon>Peronosclerospora</taxon>
    </lineage>
</organism>
<reference evidence="1 2" key="1">
    <citation type="journal article" date="2022" name="bioRxiv">
        <title>The genome of the oomycete Peronosclerospora sorghi, a cosmopolitan pathogen of maize and sorghum, is inflated with dispersed pseudogenes.</title>
        <authorList>
            <person name="Fletcher K."/>
            <person name="Martin F."/>
            <person name="Isakeit T."/>
            <person name="Cavanaugh K."/>
            <person name="Magill C."/>
            <person name="Michelmore R."/>
        </authorList>
    </citation>
    <scope>NUCLEOTIDE SEQUENCE [LARGE SCALE GENOMIC DNA]</scope>
    <source>
        <strain evidence="1">P6</strain>
    </source>
</reference>
<accession>A0ACC0WG21</accession>
<dbReference type="EMBL" id="CM047592">
    <property type="protein sequence ID" value="KAI9917800.1"/>
    <property type="molecule type" value="Genomic_DNA"/>
</dbReference>
<gene>
    <name evidence="1" type="ORF">PsorP6_013337</name>
</gene>
<keyword evidence="2" id="KW-1185">Reference proteome</keyword>